<sequence length="258" mass="29292">MIKQVAVTTPNPLHNARVVLVHTSHPGNIGAVARAMKNMGLKDLCLVKPKDFPHERAGWRAASAVDLLENATVVETLEEAVADCGLVVGTSARGRRIPWPLVNPRVCADKVYPELSQHPVALVFGREDRGLTNEELQACHLHVNIPASEDYTSLNLGMAVQVVTYELRMRQLEGELSDDEMQEWDTRFARVDEVERLYTHLEETLIDMEFLNPEAPKQLMTRLRRLYSRTRMDDLEVQMMRGILTSTQQWVNKAKNKQ</sequence>
<comment type="function">
    <text evidence="5">Catalyzes the formation of 2'O-methylated cytidine (Cm32) or 2'O-methylated uridine (Um32) at position 32 in tRNA.</text>
</comment>
<keyword evidence="2 5" id="KW-0489">Methyltransferase</keyword>
<dbReference type="FunFam" id="3.40.1280.10:FF:000006">
    <property type="entry name" value="Uncharacterized tRNA/rRNA methyltransferase HI_0380"/>
    <property type="match status" value="1"/>
</dbReference>
<evidence type="ECO:0000256" key="4">
    <source>
        <dbReference type="ARBA" id="ARBA00022691"/>
    </source>
</evidence>
<dbReference type="InterPro" id="IPR004384">
    <property type="entry name" value="RNA_MeTrfase_TrmJ/LasT"/>
</dbReference>
<dbReference type="AlphaFoldDB" id="A0A1X9NL33"/>
<comment type="similarity">
    <text evidence="1">Belongs to the class IV-like SAM-binding methyltransferase superfamily. RNA methyltransferase TrmH family.</text>
</comment>
<dbReference type="GO" id="GO:0005829">
    <property type="term" value="C:cytosol"/>
    <property type="evidence" value="ECO:0007669"/>
    <property type="project" value="TreeGrafter"/>
</dbReference>
<dbReference type="Pfam" id="PF00588">
    <property type="entry name" value="SpoU_methylase"/>
    <property type="match status" value="1"/>
</dbReference>
<dbReference type="EMBL" id="CP019343">
    <property type="protein sequence ID" value="ARN76505.1"/>
    <property type="molecule type" value="Genomic_DNA"/>
</dbReference>
<dbReference type="PANTHER" id="PTHR42786:SF2">
    <property type="entry name" value="TRNA (CYTIDINE_URIDINE-2'-O-)-METHYLTRANSFERASE TRMJ"/>
    <property type="match status" value="1"/>
</dbReference>
<dbReference type="PIRSF" id="PIRSF004808">
    <property type="entry name" value="LasT"/>
    <property type="match status" value="1"/>
</dbReference>
<dbReference type="InterPro" id="IPR029028">
    <property type="entry name" value="Alpha/beta_knot_MTases"/>
</dbReference>
<comment type="catalytic activity">
    <reaction evidence="5">
        <text>uridine(32) in tRNA + S-adenosyl-L-methionine = 2'-O-methyluridine(32) in tRNA + S-adenosyl-L-homocysteine + H(+)</text>
        <dbReference type="Rhea" id="RHEA:42936"/>
        <dbReference type="Rhea" id="RHEA-COMP:10107"/>
        <dbReference type="Rhea" id="RHEA-COMP:10290"/>
        <dbReference type="ChEBI" id="CHEBI:15378"/>
        <dbReference type="ChEBI" id="CHEBI:57856"/>
        <dbReference type="ChEBI" id="CHEBI:59789"/>
        <dbReference type="ChEBI" id="CHEBI:65315"/>
        <dbReference type="ChEBI" id="CHEBI:74478"/>
        <dbReference type="EC" id="2.1.1.200"/>
    </reaction>
</comment>
<keyword evidence="5" id="KW-0963">Cytoplasm</keyword>
<dbReference type="RefSeq" id="WP_085760603.1">
    <property type="nucleotide sequence ID" value="NZ_CP019343.1"/>
</dbReference>
<dbReference type="NCBIfam" id="NF011694">
    <property type="entry name" value="PRK15114.1"/>
    <property type="match status" value="1"/>
</dbReference>
<dbReference type="Gene3D" id="3.40.1280.10">
    <property type="match status" value="1"/>
</dbReference>
<evidence type="ECO:0000256" key="1">
    <source>
        <dbReference type="ARBA" id="ARBA00007228"/>
    </source>
</evidence>
<dbReference type="OrthoDB" id="9806346at2"/>
<dbReference type="Proteomes" id="UP000193450">
    <property type="component" value="Chromosome"/>
</dbReference>
<evidence type="ECO:0000256" key="5">
    <source>
        <dbReference type="RuleBase" id="RU362024"/>
    </source>
</evidence>
<dbReference type="NCBIfam" id="TIGR00050">
    <property type="entry name" value="rRNA_methyl_1"/>
    <property type="match status" value="1"/>
</dbReference>
<keyword evidence="8" id="KW-1185">Reference proteome</keyword>
<evidence type="ECO:0000256" key="3">
    <source>
        <dbReference type="ARBA" id="ARBA00022679"/>
    </source>
</evidence>
<evidence type="ECO:0000256" key="2">
    <source>
        <dbReference type="ARBA" id="ARBA00022603"/>
    </source>
</evidence>
<comment type="subunit">
    <text evidence="5">Homodimer.</text>
</comment>
<protein>
    <recommendedName>
        <fullName evidence="5">tRNA (cytidine/uridine-2'-O-)-methyltransferase TrmJ</fullName>
        <ecNumber evidence="5">2.1.1.200</ecNumber>
    </recommendedName>
    <alternativeName>
        <fullName evidence="5">tRNA (cytidine(32)/uridine(32)-2'-O)-methyltransferase</fullName>
    </alternativeName>
    <alternativeName>
        <fullName evidence="5">tRNA Cm32/Um32 methyltransferase</fullName>
    </alternativeName>
</protein>
<dbReference type="STRING" id="716816.BST96_19275"/>
<feature type="domain" description="tRNA/rRNA methyltransferase SpoU type" evidence="6">
    <location>
        <begin position="17"/>
        <end position="165"/>
    </location>
</feature>
<evidence type="ECO:0000259" key="6">
    <source>
        <dbReference type="Pfam" id="PF00588"/>
    </source>
</evidence>
<reference evidence="7 8" key="1">
    <citation type="submission" date="2016-11" db="EMBL/GenBank/DDBJ databases">
        <title>Trade-off between light-utilization and light-protection in marine flavobacteria.</title>
        <authorList>
            <person name="Kumagai Y."/>
        </authorList>
    </citation>
    <scope>NUCLEOTIDE SEQUENCE [LARGE SCALE GENOMIC DNA]</scope>
    <source>
        <strain evidence="7 8">NBRC 107125</strain>
    </source>
</reference>
<dbReference type="GO" id="GO:0106339">
    <property type="term" value="F:tRNA (cytidine(32)-2'-O)-methyltransferase activity"/>
    <property type="evidence" value="ECO:0007669"/>
    <property type="project" value="RHEA"/>
</dbReference>
<proteinExistence type="inferred from homology"/>
<keyword evidence="5" id="KW-0819">tRNA processing</keyword>
<comment type="catalytic activity">
    <reaction evidence="5">
        <text>cytidine(32) in tRNA + S-adenosyl-L-methionine = 2'-O-methylcytidine(32) in tRNA + S-adenosyl-L-homocysteine + H(+)</text>
        <dbReference type="Rhea" id="RHEA:42932"/>
        <dbReference type="Rhea" id="RHEA-COMP:10288"/>
        <dbReference type="Rhea" id="RHEA-COMP:10289"/>
        <dbReference type="ChEBI" id="CHEBI:15378"/>
        <dbReference type="ChEBI" id="CHEBI:57856"/>
        <dbReference type="ChEBI" id="CHEBI:59789"/>
        <dbReference type="ChEBI" id="CHEBI:74495"/>
        <dbReference type="ChEBI" id="CHEBI:82748"/>
        <dbReference type="EC" id="2.1.1.200"/>
    </reaction>
</comment>
<accession>A0A1X9NL33</accession>
<evidence type="ECO:0000313" key="7">
    <source>
        <dbReference type="EMBL" id="ARN76505.1"/>
    </source>
</evidence>
<dbReference type="GO" id="GO:0003723">
    <property type="term" value="F:RNA binding"/>
    <property type="evidence" value="ECO:0007669"/>
    <property type="project" value="InterPro"/>
</dbReference>
<keyword evidence="4 5" id="KW-0949">S-adenosyl-L-methionine</keyword>
<dbReference type="InterPro" id="IPR029026">
    <property type="entry name" value="tRNA_m1G_MTases_N"/>
</dbReference>
<dbReference type="GO" id="GO:0160206">
    <property type="term" value="F:tRNA (cytidine(32)/uridine(32)-2'-O)-methyltransferase activity"/>
    <property type="evidence" value="ECO:0007669"/>
    <property type="project" value="UniProtKB-EC"/>
</dbReference>
<dbReference type="EC" id="2.1.1.200" evidence="5"/>
<gene>
    <name evidence="5" type="primary">trmJ</name>
    <name evidence="7" type="ORF">BST96_19275</name>
</gene>
<organism evidence="7 8">
    <name type="scientific">Oceanicoccus sagamiensis</name>
    <dbReference type="NCBI Taxonomy" id="716816"/>
    <lineage>
        <taxon>Bacteria</taxon>
        <taxon>Pseudomonadati</taxon>
        <taxon>Pseudomonadota</taxon>
        <taxon>Gammaproteobacteria</taxon>
        <taxon>Cellvibrionales</taxon>
        <taxon>Spongiibacteraceae</taxon>
        <taxon>Oceanicoccus</taxon>
    </lineage>
</organism>
<evidence type="ECO:0000313" key="8">
    <source>
        <dbReference type="Proteomes" id="UP000193450"/>
    </source>
</evidence>
<dbReference type="GO" id="GO:0002128">
    <property type="term" value="P:tRNA nucleoside ribose methylation"/>
    <property type="evidence" value="ECO:0007669"/>
    <property type="project" value="TreeGrafter"/>
</dbReference>
<keyword evidence="3 7" id="KW-0808">Transferase</keyword>
<dbReference type="SUPFAM" id="SSF75217">
    <property type="entry name" value="alpha/beta knot"/>
    <property type="match status" value="1"/>
</dbReference>
<dbReference type="CDD" id="cd18093">
    <property type="entry name" value="SpoU-like_TrmJ"/>
    <property type="match status" value="1"/>
</dbReference>
<dbReference type="PANTHER" id="PTHR42786">
    <property type="entry name" value="TRNA/RRNA METHYLTRANSFERASE"/>
    <property type="match status" value="1"/>
</dbReference>
<dbReference type="Gene3D" id="1.10.8.590">
    <property type="match status" value="1"/>
</dbReference>
<dbReference type="InterPro" id="IPR001537">
    <property type="entry name" value="SpoU_MeTrfase"/>
</dbReference>
<dbReference type="KEGG" id="osg:BST96_19275"/>
<comment type="subcellular location">
    <subcellularLocation>
        <location evidence="5">Cytoplasm</location>
    </subcellularLocation>
</comment>
<name>A0A1X9NL33_9GAMM</name>